<gene>
    <name evidence="3" type="ORF">DDF84_025825</name>
</gene>
<dbReference type="InterPro" id="IPR029045">
    <property type="entry name" value="ClpP/crotonase-like_dom_sf"/>
</dbReference>
<dbReference type="Proteomes" id="UP000253772">
    <property type="component" value="Chromosome c2"/>
</dbReference>
<dbReference type="Pfam" id="PF07007">
    <property type="entry name" value="LprI"/>
    <property type="match status" value="1"/>
</dbReference>
<dbReference type="EMBL" id="CP037901">
    <property type="protein sequence ID" value="QBP13066.1"/>
    <property type="molecule type" value="Genomic_DNA"/>
</dbReference>
<keyword evidence="1" id="KW-0812">Transmembrane</keyword>
<dbReference type="OrthoDB" id="8592519at2"/>
<dbReference type="PANTHER" id="PTHR37549:SF1">
    <property type="entry name" value="LIPOPROTEIN LPRI"/>
    <property type="match status" value="1"/>
</dbReference>
<evidence type="ECO:0000259" key="2">
    <source>
        <dbReference type="Pfam" id="PF07007"/>
    </source>
</evidence>
<dbReference type="GO" id="GO:0005576">
    <property type="term" value="C:extracellular region"/>
    <property type="evidence" value="ECO:0007669"/>
    <property type="project" value="TreeGrafter"/>
</dbReference>
<accession>A0A482IYP8</accession>
<dbReference type="InterPro" id="IPR009739">
    <property type="entry name" value="LprI-like_N"/>
</dbReference>
<proteinExistence type="predicted"/>
<name>A0A482IYP8_9BURK</name>
<evidence type="ECO:0000313" key="3">
    <source>
        <dbReference type="EMBL" id="QBP13066.1"/>
    </source>
</evidence>
<organism evidence="3 4">
    <name type="scientific">Cupriavidus metallidurans</name>
    <dbReference type="NCBI Taxonomy" id="119219"/>
    <lineage>
        <taxon>Bacteria</taxon>
        <taxon>Pseudomonadati</taxon>
        <taxon>Pseudomonadota</taxon>
        <taxon>Betaproteobacteria</taxon>
        <taxon>Burkholderiales</taxon>
        <taxon>Burkholderiaceae</taxon>
        <taxon>Cupriavidus</taxon>
    </lineage>
</organism>
<reference evidence="3 4" key="1">
    <citation type="submission" date="2019-03" db="EMBL/GenBank/DDBJ databases">
        <title>Comparative insights into the high quality Complete genome sequence of highly metal resistant Cupriavidus metallidurans strain BS1 isolated from a gold-copper mine.</title>
        <authorList>
            <person name="Mazhar H.S."/>
            <person name="Rensing C."/>
        </authorList>
    </citation>
    <scope>NUCLEOTIDE SEQUENCE [LARGE SCALE GENOMIC DNA]</scope>
    <source>
        <strain evidence="3 4">BS1</strain>
    </source>
</reference>
<dbReference type="SUPFAM" id="SSF52096">
    <property type="entry name" value="ClpP/crotonase"/>
    <property type="match status" value="1"/>
</dbReference>
<feature type="transmembrane region" description="Helical" evidence="1">
    <location>
        <begin position="21"/>
        <end position="46"/>
    </location>
</feature>
<dbReference type="AlphaFoldDB" id="A0A482IYP8"/>
<keyword evidence="1" id="KW-1133">Transmembrane helix</keyword>
<dbReference type="Gene3D" id="3.90.226.10">
    <property type="entry name" value="2-enoyl-CoA Hydratase, Chain A, domain 1"/>
    <property type="match status" value="1"/>
</dbReference>
<dbReference type="Pfam" id="PF00574">
    <property type="entry name" value="CLP_protease"/>
    <property type="match status" value="1"/>
</dbReference>
<dbReference type="InterPro" id="IPR023562">
    <property type="entry name" value="ClpP/TepA"/>
</dbReference>
<dbReference type="PANTHER" id="PTHR37549">
    <property type="entry name" value="LIPOPROTEIN LPRI"/>
    <property type="match status" value="1"/>
</dbReference>
<dbReference type="InterPro" id="IPR052755">
    <property type="entry name" value="Lysozyme_Inhibitor_LprI"/>
</dbReference>
<feature type="domain" description="Lysozyme inhibitor LprI-like N-terminal" evidence="2">
    <location>
        <begin position="236"/>
        <end position="302"/>
    </location>
</feature>
<protein>
    <submittedName>
        <fullName evidence="3">DUF1311 domain-containing protein</fullName>
    </submittedName>
</protein>
<evidence type="ECO:0000256" key="1">
    <source>
        <dbReference type="SAM" id="Phobius"/>
    </source>
</evidence>
<keyword evidence="1" id="KW-0472">Membrane</keyword>
<evidence type="ECO:0000313" key="4">
    <source>
        <dbReference type="Proteomes" id="UP000253772"/>
    </source>
</evidence>
<sequence>MRGIVGQASNNSAARSVLQRLLPWLCLVAVLAAPGVAAAMGFRIYYQPQLNMKMVVGEGRIEDGDARRFQSAVKRADRDDEGLVVFILDSPGGNVEAAFRMVDVMDKAHIYTVVPNGAKCASACASILFASGARRSVVGSGMLGFHSCYRHEGNTYAEDSLCNEIIAANAMLRGVSHAAINRFVDKYGATEMAWVGPNIACRSLQGLCKPGRLEGRSGAKDALARSFGCSKLTSVAGQLICGDAELTRADDQLARIYDQKMKTSPNKARLRADQRTWLRDSRNVCVDKACLMRSYQRRIDELQRVRS</sequence>